<evidence type="ECO:0000256" key="4">
    <source>
        <dbReference type="PROSITE-ProRule" id="PRU00169"/>
    </source>
</evidence>
<name>A0A927ITZ9_9HYPH</name>
<dbReference type="RefSeq" id="WP_191776021.1">
    <property type="nucleotide sequence ID" value="NZ_JACYFU010000003.1"/>
</dbReference>
<dbReference type="InterPro" id="IPR050595">
    <property type="entry name" value="Bact_response_regulator"/>
</dbReference>
<evidence type="ECO:0000259" key="5">
    <source>
        <dbReference type="PROSITE" id="PS50110"/>
    </source>
</evidence>
<feature type="domain" description="Response regulatory" evidence="5">
    <location>
        <begin position="6"/>
        <end position="119"/>
    </location>
</feature>
<proteinExistence type="predicted"/>
<dbReference type="PANTHER" id="PTHR44591:SF3">
    <property type="entry name" value="RESPONSE REGULATORY DOMAIN-CONTAINING PROTEIN"/>
    <property type="match status" value="1"/>
</dbReference>
<dbReference type="InterPro" id="IPR011006">
    <property type="entry name" value="CheY-like_superfamily"/>
</dbReference>
<dbReference type="Gene3D" id="3.40.50.2300">
    <property type="match status" value="1"/>
</dbReference>
<keyword evidence="2" id="KW-0805">Transcription regulation</keyword>
<protein>
    <submittedName>
        <fullName evidence="6">Response regulator</fullName>
    </submittedName>
</protein>
<dbReference type="Proteomes" id="UP000654108">
    <property type="component" value="Unassembled WGS sequence"/>
</dbReference>
<dbReference type="SUPFAM" id="SSF52172">
    <property type="entry name" value="CheY-like"/>
    <property type="match status" value="1"/>
</dbReference>
<dbReference type="Pfam" id="PF00072">
    <property type="entry name" value="Response_reg"/>
    <property type="match status" value="1"/>
</dbReference>
<evidence type="ECO:0000256" key="1">
    <source>
        <dbReference type="ARBA" id="ARBA00022553"/>
    </source>
</evidence>
<evidence type="ECO:0000313" key="6">
    <source>
        <dbReference type="EMBL" id="MBD8066348.1"/>
    </source>
</evidence>
<dbReference type="GO" id="GO:0000160">
    <property type="term" value="P:phosphorelay signal transduction system"/>
    <property type="evidence" value="ECO:0007669"/>
    <property type="project" value="InterPro"/>
</dbReference>
<accession>A0A927ITZ9</accession>
<dbReference type="PANTHER" id="PTHR44591">
    <property type="entry name" value="STRESS RESPONSE REGULATOR PROTEIN 1"/>
    <property type="match status" value="1"/>
</dbReference>
<keyword evidence="1 4" id="KW-0597">Phosphoprotein</keyword>
<keyword evidence="3" id="KW-0804">Transcription</keyword>
<dbReference type="AlphaFoldDB" id="A0A927ITZ9"/>
<sequence>MATHALVLIVEDEPLVSLALSDELERAGFMVVEAANAAEALGVLESRDDIDIIITDVDMPGTMDGLALALAVAHRWPPIRIIVVSGHHGLDQMNLPEGSAFHPKPYRTDQLVGTMRRMLG</sequence>
<keyword evidence="7" id="KW-1185">Reference proteome</keyword>
<evidence type="ECO:0000256" key="2">
    <source>
        <dbReference type="ARBA" id="ARBA00023015"/>
    </source>
</evidence>
<dbReference type="SMART" id="SM00448">
    <property type="entry name" value="REC"/>
    <property type="match status" value="1"/>
</dbReference>
<gene>
    <name evidence="6" type="ORF">IC608_12800</name>
</gene>
<reference evidence="6" key="1">
    <citation type="submission" date="2020-09" db="EMBL/GenBank/DDBJ databases">
        <title>Genome seq and assembly of Devosia sp.</title>
        <authorList>
            <person name="Chhetri G."/>
        </authorList>
    </citation>
    <scope>NUCLEOTIDE SEQUENCE</scope>
    <source>
        <strain evidence="6">PTR5</strain>
    </source>
</reference>
<dbReference type="PROSITE" id="PS50110">
    <property type="entry name" value="RESPONSE_REGULATORY"/>
    <property type="match status" value="1"/>
</dbReference>
<evidence type="ECO:0000313" key="7">
    <source>
        <dbReference type="Proteomes" id="UP000654108"/>
    </source>
</evidence>
<comment type="caution">
    <text evidence="6">The sequence shown here is derived from an EMBL/GenBank/DDBJ whole genome shotgun (WGS) entry which is preliminary data.</text>
</comment>
<evidence type="ECO:0000256" key="3">
    <source>
        <dbReference type="ARBA" id="ARBA00023163"/>
    </source>
</evidence>
<dbReference type="EMBL" id="JACYFU010000003">
    <property type="protein sequence ID" value="MBD8066348.1"/>
    <property type="molecule type" value="Genomic_DNA"/>
</dbReference>
<dbReference type="InterPro" id="IPR001789">
    <property type="entry name" value="Sig_transdc_resp-reg_receiver"/>
</dbReference>
<organism evidence="6 7">
    <name type="scientific">Devosia oryzisoli</name>
    <dbReference type="NCBI Taxonomy" id="2774138"/>
    <lineage>
        <taxon>Bacteria</taxon>
        <taxon>Pseudomonadati</taxon>
        <taxon>Pseudomonadota</taxon>
        <taxon>Alphaproteobacteria</taxon>
        <taxon>Hyphomicrobiales</taxon>
        <taxon>Devosiaceae</taxon>
        <taxon>Devosia</taxon>
    </lineage>
</organism>
<feature type="modified residue" description="4-aspartylphosphate" evidence="4">
    <location>
        <position position="56"/>
    </location>
</feature>